<proteinExistence type="predicted"/>
<reference evidence="3" key="2">
    <citation type="submission" date="2018-08" db="EMBL/GenBank/DDBJ databases">
        <authorList>
            <consortium name="NARMS: The National Antimicrobial Resistance Monitoring System"/>
        </authorList>
    </citation>
    <scope>NUCLEOTIDE SEQUENCE</scope>
    <source>
        <strain evidence="3">CVM N17C788</strain>
    </source>
</reference>
<dbReference type="AlphaFoldDB" id="A0A5T2ADG7"/>
<comment type="caution">
    <text evidence="3">The sequence shown here is derived from an EMBL/GenBank/DDBJ whole genome shotgun (WGS) entry which is preliminary data.</text>
</comment>
<dbReference type="EMBL" id="AACSIN010000001">
    <property type="protein sequence ID" value="EAL9218070.1"/>
    <property type="molecule type" value="Genomic_DNA"/>
</dbReference>
<evidence type="ECO:0000313" key="2">
    <source>
        <dbReference type="EMBL" id="EAJ9198443.1"/>
    </source>
</evidence>
<name>A0A5T2ADG7_CAMCO</name>
<keyword evidence="1" id="KW-0472">Membrane</keyword>
<dbReference type="GO" id="GO:0016301">
    <property type="term" value="F:kinase activity"/>
    <property type="evidence" value="ECO:0007669"/>
    <property type="project" value="UniProtKB-KW"/>
</dbReference>
<organism evidence="3">
    <name type="scientific">Campylobacter coli</name>
    <dbReference type="NCBI Taxonomy" id="195"/>
    <lineage>
        <taxon>Bacteria</taxon>
        <taxon>Pseudomonadati</taxon>
        <taxon>Campylobacterota</taxon>
        <taxon>Epsilonproteobacteria</taxon>
        <taxon>Campylobacterales</taxon>
        <taxon>Campylobacteraceae</taxon>
        <taxon>Campylobacter</taxon>
    </lineage>
</organism>
<evidence type="ECO:0000313" key="3">
    <source>
        <dbReference type="EMBL" id="EAL9218070.1"/>
    </source>
</evidence>
<protein>
    <submittedName>
        <fullName evidence="3">Sensor histidine kinase</fullName>
    </submittedName>
</protein>
<evidence type="ECO:0000256" key="1">
    <source>
        <dbReference type="SAM" id="Phobius"/>
    </source>
</evidence>
<feature type="non-terminal residue" evidence="3">
    <location>
        <position position="113"/>
    </location>
</feature>
<keyword evidence="3" id="KW-0418">Kinase</keyword>
<accession>A0A5T2ADG7</accession>
<gene>
    <name evidence="2" type="ORF">BZ274_09815</name>
    <name evidence="3" type="ORF">DYX52_01980</name>
</gene>
<reference evidence="2 4" key="1">
    <citation type="submission" date="2018-05" db="EMBL/GenBank/DDBJ databases">
        <authorList>
            <consortium name="PulseNet: The National Subtyping Network for Foodborne Disease Surveillance"/>
            <person name="Tarr C.L."/>
            <person name="Trees E."/>
            <person name="Katz L.S."/>
            <person name="Carleton-Romer H.A."/>
            <person name="Stroika S."/>
            <person name="Kucerova Z."/>
            <person name="Roache K.F."/>
            <person name="Sabol A.L."/>
            <person name="Besser J."/>
            <person name="Gerner-Smidt P."/>
        </authorList>
    </citation>
    <scope>NUCLEOTIDE SEQUENCE [LARGE SCALE GENOMIC DNA]</scope>
    <source>
        <strain evidence="2 4">PNUSAC001435</strain>
    </source>
</reference>
<dbReference type="Proteomes" id="UP000382436">
    <property type="component" value="Unassembled WGS sequence"/>
</dbReference>
<keyword evidence="3" id="KW-0808">Transferase</keyword>
<dbReference type="EMBL" id="AACBVJ010000066">
    <property type="protein sequence ID" value="EAJ9198443.1"/>
    <property type="molecule type" value="Genomic_DNA"/>
</dbReference>
<feature type="transmembrane region" description="Helical" evidence="1">
    <location>
        <begin position="7"/>
        <end position="26"/>
    </location>
</feature>
<evidence type="ECO:0000313" key="4">
    <source>
        <dbReference type="Proteomes" id="UP000382436"/>
    </source>
</evidence>
<keyword evidence="1" id="KW-0812">Transmembrane</keyword>
<sequence>MLKTKNIFIAFFVLLILCFGVIFYTLTNSYLNFLLLKQYEQKIKSLDDVLKFSLLEDLNSNNIKEFAQDTRADFIIFKDDFEISSVLNADLFLNLEENKIYDLNSKRVLVKKF</sequence>
<keyword evidence="1" id="KW-1133">Transmembrane helix</keyword>